<sequence length="51" mass="5609">MGYNKGALIQQSNGYLKNDLVVYACYLNVVNHIEPQQVPVIPVIVFFAGVA</sequence>
<dbReference type="AlphaFoldDB" id="A0A0D9NHI8"/>
<protein>
    <submittedName>
        <fullName evidence="1">Uncharacterized protein</fullName>
    </submittedName>
</protein>
<evidence type="ECO:0000313" key="2">
    <source>
        <dbReference type="Proteomes" id="UP000054544"/>
    </source>
</evidence>
<organism evidence="1 2">
    <name type="scientific">Metarhizium anisopliae BRIP 53293</name>
    <dbReference type="NCBI Taxonomy" id="1291518"/>
    <lineage>
        <taxon>Eukaryota</taxon>
        <taxon>Fungi</taxon>
        <taxon>Dikarya</taxon>
        <taxon>Ascomycota</taxon>
        <taxon>Pezizomycotina</taxon>
        <taxon>Sordariomycetes</taxon>
        <taxon>Hypocreomycetidae</taxon>
        <taxon>Hypocreales</taxon>
        <taxon>Clavicipitaceae</taxon>
        <taxon>Metarhizium</taxon>
    </lineage>
</organism>
<gene>
    <name evidence="1" type="ORF">H634G_11277</name>
</gene>
<keyword evidence="2" id="KW-1185">Reference proteome</keyword>
<dbReference type="Proteomes" id="UP000054544">
    <property type="component" value="Unassembled WGS sequence"/>
</dbReference>
<evidence type="ECO:0000313" key="1">
    <source>
        <dbReference type="EMBL" id="KJK73482.1"/>
    </source>
</evidence>
<reference evidence="2" key="1">
    <citation type="journal article" date="2014" name="BMC Genomics">
        <title>The genome sequence of the biocontrol fungus Metarhizium anisopliae and comparative genomics of Metarhizium species.</title>
        <authorList>
            <person name="Pattemore J.A."/>
            <person name="Hane J.K."/>
            <person name="Williams A.H."/>
            <person name="Wilson B.A."/>
            <person name="Stodart B.J."/>
            <person name="Ash G.J."/>
        </authorList>
    </citation>
    <scope>NUCLEOTIDE SEQUENCE [LARGE SCALE GENOMIC DNA]</scope>
    <source>
        <strain evidence="2">BRIP 53293</strain>
    </source>
</reference>
<name>A0A0D9NHI8_METAN</name>
<dbReference type="EMBL" id="KE384824">
    <property type="protein sequence ID" value="KJK73482.1"/>
    <property type="molecule type" value="Genomic_DNA"/>
</dbReference>
<accession>A0A0D9NHI8</accession>
<proteinExistence type="predicted"/>